<dbReference type="GO" id="GO:0015833">
    <property type="term" value="P:peptide transport"/>
    <property type="evidence" value="ECO:0007669"/>
    <property type="project" value="TreeGrafter"/>
</dbReference>
<evidence type="ECO:0000313" key="2">
    <source>
        <dbReference type="EMBL" id="CAB4682069.1"/>
    </source>
</evidence>
<organism evidence="2">
    <name type="scientific">freshwater metagenome</name>
    <dbReference type="NCBI Taxonomy" id="449393"/>
    <lineage>
        <taxon>unclassified sequences</taxon>
        <taxon>metagenomes</taxon>
        <taxon>ecological metagenomes</taxon>
    </lineage>
</organism>
<dbReference type="Gene3D" id="3.90.76.10">
    <property type="entry name" value="Dipeptide-binding Protein, Domain 1"/>
    <property type="match status" value="1"/>
</dbReference>
<gene>
    <name evidence="2" type="ORF">UFOPK2370_00376</name>
</gene>
<dbReference type="InterPro" id="IPR000914">
    <property type="entry name" value="SBP_5_dom"/>
</dbReference>
<dbReference type="SUPFAM" id="SSF53850">
    <property type="entry name" value="Periplasmic binding protein-like II"/>
    <property type="match status" value="1"/>
</dbReference>
<accession>A0A6J6N7J8</accession>
<dbReference type="PROSITE" id="PS51257">
    <property type="entry name" value="PROKAR_LIPOPROTEIN"/>
    <property type="match status" value="1"/>
</dbReference>
<dbReference type="GO" id="GO:1904680">
    <property type="term" value="F:peptide transmembrane transporter activity"/>
    <property type="evidence" value="ECO:0007669"/>
    <property type="project" value="TreeGrafter"/>
</dbReference>
<sequence length="573" mass="61561">MLKRFLVFVLAALMLTPTLVACAPSALQSGSVLNIGLTDDFNSLNADNVTGEAALAVNEEISKITNANFFFTDANGALVPNENFGSVEVVSESPFRVRYSLTGKAKWSDGVAVSARDLMLSWLAARNPADAGFNTVRAGSGLRFTTSVPVVAADGKAIEITYDRAVADWQTAITVTAAAHLVAQQAFDADDVESAWARFDEAISSANVADQSLLSAQYAQLYLARSSLFEAAKVGAGPYLVTEFQPGQLLTLKVNPEFAWGPAPKIETLNIRFFADSTAMLSALQDGQVDIAAPQESGIASNADLISLARVAGARYEFAASTAIEAVLLNFAEGSVFSDATSPDAANLRDALLKLIPRAKILTALSADNPVIEARSWIYANSSNYYAPFIQSNGSHDYLVQDAERAQELVEQSDARTPVDVRVLFDANNPRAKKEWQLLGEYANAAGFNLIDVSSKDPRTVFTTGGFDAFITTVKLAAELNGDPYWFTGNSVGKFSSTKIDMLLAKYAAETKPLDQISVLKDIDAELYAAKFGLPLYQVPSLLVYGERLASVVKAPYGASATYGYWNWSITKN</sequence>
<dbReference type="Gene3D" id="3.10.105.10">
    <property type="entry name" value="Dipeptide-binding Protein, Domain 3"/>
    <property type="match status" value="1"/>
</dbReference>
<name>A0A6J6N7J8_9ZZZZ</name>
<dbReference type="PANTHER" id="PTHR30290">
    <property type="entry name" value="PERIPLASMIC BINDING COMPONENT OF ABC TRANSPORTER"/>
    <property type="match status" value="1"/>
</dbReference>
<dbReference type="InterPro" id="IPR039424">
    <property type="entry name" value="SBP_5"/>
</dbReference>
<protein>
    <submittedName>
        <fullName evidence="2">Unannotated protein</fullName>
    </submittedName>
</protein>
<dbReference type="AlphaFoldDB" id="A0A6J6N7J8"/>
<dbReference type="PANTHER" id="PTHR30290:SF65">
    <property type="entry name" value="MONOACYL PHOSPHATIDYLINOSITOL TETRAMANNOSIDE-BINDING PROTEIN LPQW-RELATED"/>
    <property type="match status" value="1"/>
</dbReference>
<dbReference type="Pfam" id="PF00496">
    <property type="entry name" value="SBP_bac_5"/>
    <property type="match status" value="1"/>
</dbReference>
<proteinExistence type="predicted"/>
<feature type="domain" description="Solute-binding protein family 5" evidence="1">
    <location>
        <begin position="91"/>
        <end position="472"/>
    </location>
</feature>
<reference evidence="2" key="1">
    <citation type="submission" date="2020-05" db="EMBL/GenBank/DDBJ databases">
        <authorList>
            <person name="Chiriac C."/>
            <person name="Salcher M."/>
            <person name="Ghai R."/>
            <person name="Kavagutti S V."/>
        </authorList>
    </citation>
    <scope>NUCLEOTIDE SEQUENCE</scope>
</reference>
<evidence type="ECO:0000259" key="1">
    <source>
        <dbReference type="Pfam" id="PF00496"/>
    </source>
</evidence>
<dbReference type="Gene3D" id="3.40.190.10">
    <property type="entry name" value="Periplasmic binding protein-like II"/>
    <property type="match status" value="1"/>
</dbReference>
<dbReference type="EMBL" id="CAEZXK010000006">
    <property type="protein sequence ID" value="CAB4682069.1"/>
    <property type="molecule type" value="Genomic_DNA"/>
</dbReference>